<dbReference type="InterPro" id="IPR006674">
    <property type="entry name" value="HD_domain"/>
</dbReference>
<dbReference type="SUPFAM" id="SSF109604">
    <property type="entry name" value="HD-domain/PDEase-like"/>
    <property type="match status" value="1"/>
</dbReference>
<evidence type="ECO:0000313" key="2">
    <source>
        <dbReference type="EMBL" id="NJI02345.1"/>
    </source>
</evidence>
<name>A0A2T4MF82_9STAP</name>
<dbReference type="Gene3D" id="1.10.472.50">
    <property type="entry name" value="HD-domain/PDEase-like"/>
    <property type="match status" value="1"/>
</dbReference>
<dbReference type="Proteomes" id="UP000646308">
    <property type="component" value="Unassembled WGS sequence"/>
</dbReference>
<dbReference type="EMBL" id="WMFL01000072">
    <property type="protein sequence ID" value="NJI02345.1"/>
    <property type="molecule type" value="Genomic_DNA"/>
</dbReference>
<comment type="caution">
    <text evidence="2">The sequence shown here is derived from an EMBL/GenBank/DDBJ whole genome shotgun (WGS) entry which is preliminary data.</text>
</comment>
<organism evidence="2 5">
    <name type="scientific">Staphylococcus agnetis</name>
    <dbReference type="NCBI Taxonomy" id="985762"/>
    <lineage>
        <taxon>Bacteria</taxon>
        <taxon>Bacillati</taxon>
        <taxon>Bacillota</taxon>
        <taxon>Bacilli</taxon>
        <taxon>Bacillales</taxon>
        <taxon>Staphylococcaceae</taxon>
        <taxon>Staphylococcus</taxon>
    </lineage>
</organism>
<evidence type="ECO:0000259" key="1">
    <source>
        <dbReference type="PROSITE" id="PS51831"/>
    </source>
</evidence>
<gene>
    <name evidence="3" type="ORF">B9M88_08375</name>
    <name evidence="2" type="ORF">GLV84_05860</name>
</gene>
<dbReference type="OrthoDB" id="9797344at2"/>
<protein>
    <submittedName>
        <fullName evidence="2">HD domain-containing protein</fullName>
    </submittedName>
    <submittedName>
        <fullName evidence="3">Phosphohydrolase</fullName>
    </submittedName>
</protein>
<dbReference type="SMART" id="SM00471">
    <property type="entry name" value="HDc"/>
    <property type="match status" value="1"/>
</dbReference>
<dbReference type="InterPro" id="IPR003607">
    <property type="entry name" value="HD/PDEase_dom"/>
</dbReference>
<reference evidence="2" key="2">
    <citation type="submission" date="2019-11" db="EMBL/GenBank/DDBJ databases">
        <title>Whole genome comparisons of Staphylococcus agnetis isolates from cattle and chickens.</title>
        <authorList>
            <person name="Rhoads D."/>
            <person name="Shwani A."/>
            <person name="Adkins P."/>
            <person name="Calcutt M."/>
            <person name="Middleton J."/>
        </authorList>
    </citation>
    <scope>NUCLEOTIDE SEQUENCE</scope>
    <source>
        <strain evidence="2">1387</strain>
    </source>
</reference>
<dbReference type="Gene3D" id="1.20.58.1910">
    <property type="match status" value="1"/>
</dbReference>
<dbReference type="CDD" id="cd00077">
    <property type="entry name" value="HDc"/>
    <property type="match status" value="1"/>
</dbReference>
<dbReference type="PANTHER" id="PTHR33594:SF1">
    <property type="entry name" value="HD_PDEASE DOMAIN-CONTAINING PROTEIN"/>
    <property type="match status" value="1"/>
</dbReference>
<dbReference type="KEGG" id="sagq:EP23_06235"/>
<dbReference type="Proteomes" id="UP000195208">
    <property type="component" value="Unassembled WGS sequence"/>
</dbReference>
<reference evidence="3 4" key="1">
    <citation type="submission" date="2017-04" db="EMBL/GenBank/DDBJ databases">
        <title>Staphylococcus agnetis, a potential pathogen in the broiler production.</title>
        <authorList>
            <person name="Poulsen L."/>
        </authorList>
    </citation>
    <scope>NUCLEOTIDE SEQUENCE [LARGE SCALE GENOMIC DNA]</scope>
    <source>
        <strain evidence="3 4">723_310714_2_2_spleen</strain>
    </source>
</reference>
<evidence type="ECO:0000313" key="4">
    <source>
        <dbReference type="Proteomes" id="UP000195208"/>
    </source>
</evidence>
<dbReference type="GeneID" id="57692174"/>
<feature type="domain" description="HD" evidence="1">
    <location>
        <begin position="25"/>
        <end position="126"/>
    </location>
</feature>
<keyword evidence="4" id="KW-1185">Reference proteome</keyword>
<evidence type="ECO:0000313" key="3">
    <source>
        <dbReference type="EMBL" id="OTW30770.1"/>
    </source>
</evidence>
<dbReference type="Pfam" id="PF01966">
    <property type="entry name" value="HD"/>
    <property type="match status" value="1"/>
</dbReference>
<evidence type="ECO:0000313" key="5">
    <source>
        <dbReference type="Proteomes" id="UP000646308"/>
    </source>
</evidence>
<proteinExistence type="predicted"/>
<accession>A0A2T4MF82</accession>
<dbReference type="EMBL" id="NEFX01000015">
    <property type="protein sequence ID" value="OTW30770.1"/>
    <property type="molecule type" value="Genomic_DNA"/>
</dbReference>
<dbReference type="AlphaFoldDB" id="A0A2T4MF82"/>
<sequence>MTAKQCEQAYHYMVHIHGQDTTGHDIAHVRRVVSLAKCIAHDYDNINHFVIEMAALLHDTVDDKLPHSEACSTLSSFLKQIGVSPEDQQHIMYIINHMSFRKSREGHSLKTLEAQIVQDADRLDAIGAIGIARTFQFAGHFNEPMWTDEIPHSDLSRIDLTTIQPSAIKHFYEKLLKLKDLMNTPKGKEIALERHKFLELFLKQFFDEWV</sequence>
<dbReference type="PROSITE" id="PS51831">
    <property type="entry name" value="HD"/>
    <property type="match status" value="1"/>
</dbReference>
<dbReference type="PANTHER" id="PTHR33594">
    <property type="entry name" value="SUPERFAMILY HYDROLASE, PUTATIVE (AFU_ORTHOLOGUE AFUA_1G03035)-RELATED"/>
    <property type="match status" value="1"/>
</dbReference>
<dbReference type="RefSeq" id="WP_060551528.1">
    <property type="nucleotide sequence ID" value="NZ_CP009623.1"/>
</dbReference>